<evidence type="ECO:0000256" key="1">
    <source>
        <dbReference type="ARBA" id="ARBA00004141"/>
    </source>
</evidence>
<dbReference type="GO" id="GO:0008559">
    <property type="term" value="F:ABC-type xenobiotic transporter activity"/>
    <property type="evidence" value="ECO:0007669"/>
    <property type="project" value="UniProtKB-EC"/>
</dbReference>
<feature type="transmembrane region" description="Helical" evidence="13">
    <location>
        <begin position="882"/>
        <end position="900"/>
    </location>
</feature>
<dbReference type="Pfam" id="PF00005">
    <property type="entry name" value="ABC_tran"/>
    <property type="match status" value="2"/>
</dbReference>
<comment type="similarity">
    <text evidence="2">Belongs to the ABC transporter superfamily. ABCC family. Conjugate transporter (TC 3.A.1.208) subfamily.</text>
</comment>
<feature type="domain" description="ABC transmembrane type-1" evidence="15">
    <location>
        <begin position="248"/>
        <end position="508"/>
    </location>
</feature>
<gene>
    <name evidence="16" type="ORF">HYC85_004226</name>
</gene>
<feature type="transmembrane region" description="Helical" evidence="13">
    <location>
        <begin position="68"/>
        <end position="86"/>
    </location>
</feature>
<evidence type="ECO:0000259" key="15">
    <source>
        <dbReference type="PROSITE" id="PS50929"/>
    </source>
</evidence>
<dbReference type="PROSITE" id="PS50929">
    <property type="entry name" value="ABC_TM1F"/>
    <property type="match status" value="2"/>
</dbReference>
<evidence type="ECO:0000256" key="10">
    <source>
        <dbReference type="ARBA" id="ARBA00022989"/>
    </source>
</evidence>
<evidence type="ECO:0000313" key="17">
    <source>
        <dbReference type="Proteomes" id="UP000593564"/>
    </source>
</evidence>
<evidence type="ECO:0000256" key="11">
    <source>
        <dbReference type="ARBA" id="ARBA00023136"/>
    </source>
</evidence>
<evidence type="ECO:0000256" key="2">
    <source>
        <dbReference type="ARBA" id="ARBA00009726"/>
    </source>
</evidence>
<keyword evidence="6" id="KW-0677">Repeat</keyword>
<dbReference type="InterPro" id="IPR011527">
    <property type="entry name" value="ABC1_TM_dom"/>
</dbReference>
<accession>A0A7J7HXM5</accession>
<dbReference type="PANTHER" id="PTHR24223:SF108">
    <property type="entry name" value="ABC TRANSPORTER C FAMILY MEMBER 8"/>
    <property type="match status" value="1"/>
</dbReference>
<dbReference type="InterPro" id="IPR044726">
    <property type="entry name" value="ABCC_6TM_D2"/>
</dbReference>
<feature type="transmembrane region" description="Helical" evidence="13">
    <location>
        <begin position="970"/>
        <end position="992"/>
    </location>
</feature>
<sequence>MIFIDIFSSHGYAGGLSWICDGELDLSSSSIHRTIIDALNLLFLIAFFVFFLVCYIRKQNISRFSRRNWVTIVVSICTALVSIAYLSAGSKWVKILVSVWWVSFFLLSSALNIEILLRKLDYEILDMVTWPVNLLLLFCASRNFSNSSSQHASDKSLSEHLLVAPEKNHSKIGHASFLSKLTFSWINGLLRLGYSKILALEDIPCLVHEDESILAYEKFSQAWDLLRRERSSNNTRNLVLWALEFVHFLGTCSVVVAPLLLYAFVNYSNSDTESIHEGLFLVGCLVVVKVVESLSQRHFFFISRRIGMRMRSALMVAVYKKQLNLSSLGRRRHSTGEVVNYIVVDAYRMGEFPMWFHSGMVIFRIGALPGLVPLLICGLLNVPFAKLLQKCQTEFMIAQDKRLRSTSEILNNMKIIKLQSWEDKFKGLIESYRENEFKWLSESQYKKAYGTALYWMSPTIISSVVFFGCALSKSAPLDAGTIFTVLATLRSMSEPVRMIPEALSAIIQVKVSFDRIESFLLDDELKNEKLVTFPSQDSNKCIIIQDGNFNWDPESPILTLRNVNLEVRRGQKIAVCGPVGAGKSSLLYAILGEIPRSSGNVSVFGSIAYVSQASWIQSGTIRDNILYGKSMEKTKYEKVVKACALDKDISNFEHGDLTEIGQRGLNMSGGQKQRIQLARAVYNDADIYLLDDPFSAVDAHTSATLFNDCVMTALEKKTVILVTHQVEFLSQVNKILVIEGGEVTQSGSYKELLMMGTTFEQLVNAHKSSIPVLDPTINQNKSEIQSQYMDRMEETRGSYLTKENSEGDISVKGLPGIQLTEEEEKEIGNVGWKPFLDYILVSKGSLMLSSVIITQIGFVALQAVSSYWLAFGIQIPKISSGILIGVYTIISTLSTFFVYLRSLSAALLGLKASKAFFSDFTNSIFNAPMLFFDSTPVGRILTRASSDLCVVDFDIPFSFAFVVAPLIESVAIIGIMASVTWQVLFVAFFATVASKYVQGYYQASARELIRINGTTKAPVMNYAAETSLGVVTIRAFNMANRFFQNYLKLVDNDAKLFFSSNATMEWLILRVEALQNLTLFTAVFLLVLLPKGYVDPGLVGLSLSYALALTSTQVFMIRWYSSLANYIISVERIKQFMHIPPEPPAIVEDRRPPSSIRYRPNAPLVLKGITCTFREGTRVGVVGRTGSGKTTLISALFRLVDPDSGKIVVDGLDICSIGLKDLRMKLSIIPQEPTLFRGSVRTNLDPLGLYSDEDIWKALEKCQLKTTINSLPSLLDSSGKLVEYDEPSKLMEINSSFSKLVAEYWSSCSGNSF</sequence>
<feature type="transmembrane region" description="Helical" evidence="13">
    <location>
        <begin position="846"/>
        <end position="870"/>
    </location>
</feature>
<protein>
    <recommendedName>
        <fullName evidence="3">ABC-type xenobiotic transporter</fullName>
        <ecNumber evidence="3">7.6.2.2</ecNumber>
    </recommendedName>
</protein>
<evidence type="ECO:0000256" key="7">
    <source>
        <dbReference type="ARBA" id="ARBA00022741"/>
    </source>
</evidence>
<keyword evidence="8" id="KW-0067">ATP-binding</keyword>
<keyword evidence="5 13" id="KW-0812">Transmembrane</keyword>
<dbReference type="EC" id="7.6.2.2" evidence="3"/>
<reference evidence="17" key="1">
    <citation type="journal article" date="2020" name="Nat. Commun.">
        <title>Genome assembly of wild tea tree DASZ reveals pedigree and selection history of tea varieties.</title>
        <authorList>
            <person name="Zhang W."/>
            <person name="Zhang Y."/>
            <person name="Qiu H."/>
            <person name="Guo Y."/>
            <person name="Wan H."/>
            <person name="Zhang X."/>
            <person name="Scossa F."/>
            <person name="Alseekh S."/>
            <person name="Zhang Q."/>
            <person name="Wang P."/>
            <person name="Xu L."/>
            <person name="Schmidt M.H."/>
            <person name="Jia X."/>
            <person name="Li D."/>
            <person name="Zhu A."/>
            <person name="Guo F."/>
            <person name="Chen W."/>
            <person name="Ni D."/>
            <person name="Usadel B."/>
            <person name="Fernie A.R."/>
            <person name="Wen W."/>
        </authorList>
    </citation>
    <scope>NUCLEOTIDE SEQUENCE [LARGE SCALE GENOMIC DNA]</scope>
    <source>
        <strain evidence="17">cv. G240</strain>
    </source>
</reference>
<dbReference type="FunFam" id="1.20.1560.10:FF:000003">
    <property type="entry name" value="ABC transporter C family member 10"/>
    <property type="match status" value="1"/>
</dbReference>
<dbReference type="InterPro" id="IPR003593">
    <property type="entry name" value="AAA+_ATPase"/>
</dbReference>
<dbReference type="InterPro" id="IPR003439">
    <property type="entry name" value="ABC_transporter-like_ATP-bd"/>
</dbReference>
<dbReference type="FunFam" id="1.20.1560.10:FF:000002">
    <property type="entry name" value="ABC transporter C family member 5"/>
    <property type="match status" value="1"/>
</dbReference>
<proteinExistence type="inferred from homology"/>
<keyword evidence="11 13" id="KW-0472">Membrane</keyword>
<reference evidence="16 17" key="2">
    <citation type="submission" date="2020-07" db="EMBL/GenBank/DDBJ databases">
        <title>Genome assembly of wild tea tree DASZ reveals pedigree and selection history of tea varieties.</title>
        <authorList>
            <person name="Zhang W."/>
        </authorList>
    </citation>
    <scope>NUCLEOTIDE SEQUENCE [LARGE SCALE GENOMIC DNA]</scope>
    <source>
        <strain evidence="17">cv. G240</strain>
        <tissue evidence="16">Leaf</tissue>
    </source>
</reference>
<keyword evidence="9" id="KW-1278">Translocase</keyword>
<dbReference type="InterPro" id="IPR050173">
    <property type="entry name" value="ABC_transporter_C-like"/>
</dbReference>
<feature type="transmembrane region" description="Helical" evidence="13">
    <location>
        <begin position="238"/>
        <end position="264"/>
    </location>
</feature>
<feature type="transmembrane region" description="Helical" evidence="13">
    <location>
        <begin position="1105"/>
        <end position="1128"/>
    </location>
</feature>
<dbReference type="SUPFAM" id="SSF52540">
    <property type="entry name" value="P-loop containing nucleoside triphosphate hydrolases"/>
    <property type="match status" value="2"/>
</dbReference>
<dbReference type="Pfam" id="PF00664">
    <property type="entry name" value="ABC_membrane"/>
    <property type="match status" value="2"/>
</dbReference>
<evidence type="ECO:0000256" key="5">
    <source>
        <dbReference type="ARBA" id="ARBA00022692"/>
    </source>
</evidence>
<evidence type="ECO:0000256" key="12">
    <source>
        <dbReference type="ARBA" id="ARBA00034018"/>
    </source>
</evidence>
<dbReference type="Gene3D" id="1.20.1560.10">
    <property type="entry name" value="ABC transporter type 1, transmembrane domain"/>
    <property type="match status" value="2"/>
</dbReference>
<dbReference type="GO" id="GO:0005524">
    <property type="term" value="F:ATP binding"/>
    <property type="evidence" value="ECO:0007669"/>
    <property type="project" value="UniProtKB-KW"/>
</dbReference>
<keyword evidence="17" id="KW-1185">Reference proteome</keyword>
<evidence type="ECO:0000256" key="4">
    <source>
        <dbReference type="ARBA" id="ARBA00022448"/>
    </source>
</evidence>
<dbReference type="SUPFAM" id="SSF90123">
    <property type="entry name" value="ABC transporter transmembrane region"/>
    <property type="match status" value="2"/>
</dbReference>
<evidence type="ECO:0000256" key="13">
    <source>
        <dbReference type="SAM" id="Phobius"/>
    </source>
</evidence>
<dbReference type="FunFam" id="3.40.50.300:FF:001405">
    <property type="entry name" value="Multidrug resistance protein associated1"/>
    <property type="match status" value="1"/>
</dbReference>
<dbReference type="PROSITE" id="PS50893">
    <property type="entry name" value="ABC_TRANSPORTER_2"/>
    <property type="match status" value="1"/>
</dbReference>
<dbReference type="CDD" id="cd18580">
    <property type="entry name" value="ABC_6TM_ABCC_D2"/>
    <property type="match status" value="1"/>
</dbReference>
<feature type="transmembrane region" description="Helical" evidence="13">
    <location>
        <begin position="98"/>
        <end position="117"/>
    </location>
</feature>
<dbReference type="GO" id="GO:0016887">
    <property type="term" value="F:ATP hydrolysis activity"/>
    <property type="evidence" value="ECO:0007669"/>
    <property type="project" value="InterPro"/>
</dbReference>
<keyword evidence="4" id="KW-0813">Transport</keyword>
<keyword evidence="7" id="KW-0547">Nucleotide-binding</keyword>
<comment type="subcellular location">
    <subcellularLocation>
        <location evidence="1">Membrane</location>
        <topology evidence="1">Multi-pass membrane protein</topology>
    </subcellularLocation>
</comment>
<evidence type="ECO:0000313" key="16">
    <source>
        <dbReference type="EMBL" id="KAF5957001.1"/>
    </source>
</evidence>
<evidence type="ECO:0000256" key="6">
    <source>
        <dbReference type="ARBA" id="ARBA00022737"/>
    </source>
</evidence>
<dbReference type="PROSITE" id="PS00211">
    <property type="entry name" value="ABC_TRANSPORTER_1"/>
    <property type="match status" value="1"/>
</dbReference>
<comment type="catalytic activity">
    <reaction evidence="12">
        <text>ATP + H2O + xenobioticSide 1 = ADP + phosphate + xenobioticSide 2.</text>
        <dbReference type="EC" id="7.6.2.2"/>
    </reaction>
</comment>
<evidence type="ECO:0000256" key="8">
    <source>
        <dbReference type="ARBA" id="ARBA00022840"/>
    </source>
</evidence>
<comment type="caution">
    <text evidence="16">The sequence shown here is derived from an EMBL/GenBank/DDBJ whole genome shotgun (WGS) entry which is preliminary data.</text>
</comment>
<evidence type="ECO:0000256" key="9">
    <source>
        <dbReference type="ARBA" id="ARBA00022967"/>
    </source>
</evidence>
<dbReference type="EMBL" id="JACBKZ010000002">
    <property type="protein sequence ID" value="KAF5957001.1"/>
    <property type="molecule type" value="Genomic_DNA"/>
</dbReference>
<dbReference type="CDD" id="cd03250">
    <property type="entry name" value="ABCC_MRP_domain1"/>
    <property type="match status" value="1"/>
</dbReference>
<feature type="transmembrane region" description="Helical" evidence="13">
    <location>
        <begin position="279"/>
        <end position="302"/>
    </location>
</feature>
<dbReference type="SMART" id="SM00382">
    <property type="entry name" value="AAA"/>
    <property type="match status" value="2"/>
</dbReference>
<dbReference type="CDD" id="cd18579">
    <property type="entry name" value="ABC_6TM_ABCC_D1"/>
    <property type="match status" value="1"/>
</dbReference>
<name>A0A7J7HXM5_CAMSI</name>
<dbReference type="GO" id="GO:0016020">
    <property type="term" value="C:membrane"/>
    <property type="evidence" value="ECO:0007669"/>
    <property type="project" value="UniProtKB-SubCell"/>
</dbReference>
<keyword evidence="10 13" id="KW-1133">Transmembrane helix</keyword>
<evidence type="ECO:0000259" key="14">
    <source>
        <dbReference type="PROSITE" id="PS50893"/>
    </source>
</evidence>
<feature type="transmembrane region" description="Helical" evidence="13">
    <location>
        <begin position="35"/>
        <end position="56"/>
    </location>
</feature>
<dbReference type="PANTHER" id="PTHR24223">
    <property type="entry name" value="ATP-BINDING CASSETTE SUB-FAMILY C"/>
    <property type="match status" value="1"/>
</dbReference>
<dbReference type="Proteomes" id="UP000593564">
    <property type="component" value="Unassembled WGS sequence"/>
</dbReference>
<dbReference type="InterPro" id="IPR044746">
    <property type="entry name" value="ABCC_6TM_D1"/>
</dbReference>
<organism evidence="16 17">
    <name type="scientific">Camellia sinensis</name>
    <name type="common">Tea plant</name>
    <name type="synonym">Thea sinensis</name>
    <dbReference type="NCBI Taxonomy" id="4442"/>
    <lineage>
        <taxon>Eukaryota</taxon>
        <taxon>Viridiplantae</taxon>
        <taxon>Streptophyta</taxon>
        <taxon>Embryophyta</taxon>
        <taxon>Tracheophyta</taxon>
        <taxon>Spermatophyta</taxon>
        <taxon>Magnoliopsida</taxon>
        <taxon>eudicotyledons</taxon>
        <taxon>Gunneridae</taxon>
        <taxon>Pentapetalae</taxon>
        <taxon>asterids</taxon>
        <taxon>Ericales</taxon>
        <taxon>Theaceae</taxon>
        <taxon>Camellia</taxon>
    </lineage>
</organism>
<dbReference type="InterPro" id="IPR027417">
    <property type="entry name" value="P-loop_NTPase"/>
</dbReference>
<dbReference type="InterPro" id="IPR017871">
    <property type="entry name" value="ABC_transporter-like_CS"/>
</dbReference>
<evidence type="ECO:0000256" key="3">
    <source>
        <dbReference type="ARBA" id="ARBA00012191"/>
    </source>
</evidence>
<feature type="transmembrane region" description="Helical" evidence="13">
    <location>
        <begin position="361"/>
        <end position="384"/>
    </location>
</feature>
<feature type="domain" description="ABC transporter" evidence="14">
    <location>
        <begin position="544"/>
        <end position="765"/>
    </location>
</feature>
<dbReference type="Gene3D" id="3.40.50.300">
    <property type="entry name" value="P-loop containing nucleotide triphosphate hydrolases"/>
    <property type="match status" value="2"/>
</dbReference>
<feature type="transmembrane region" description="Helical" evidence="13">
    <location>
        <begin position="1073"/>
        <end position="1093"/>
    </location>
</feature>
<dbReference type="InterPro" id="IPR036640">
    <property type="entry name" value="ABC1_TM_sf"/>
</dbReference>
<feature type="domain" description="ABC transmembrane type-1" evidence="15">
    <location>
        <begin position="851"/>
        <end position="1125"/>
    </location>
</feature>